<feature type="transmembrane region" description="Helical" evidence="8">
    <location>
        <begin position="33"/>
        <end position="53"/>
    </location>
</feature>
<evidence type="ECO:0000256" key="5">
    <source>
        <dbReference type="ARBA" id="ARBA00023065"/>
    </source>
</evidence>
<dbReference type="OrthoDB" id="297496at2759"/>
<dbReference type="EMBL" id="RSCD01000025">
    <property type="protein sequence ID" value="RSH82977.1"/>
    <property type="molecule type" value="Genomic_DNA"/>
</dbReference>
<evidence type="ECO:0000256" key="1">
    <source>
        <dbReference type="ARBA" id="ARBA00004141"/>
    </source>
</evidence>
<dbReference type="InterPro" id="IPR013099">
    <property type="entry name" value="K_chnl_dom"/>
</dbReference>
<comment type="subcellular location">
    <subcellularLocation>
        <location evidence="1">Membrane</location>
        <topology evidence="1">Multi-pass membrane protein</topology>
    </subcellularLocation>
</comment>
<keyword evidence="11" id="KW-1185">Reference proteome</keyword>
<evidence type="ECO:0000256" key="4">
    <source>
        <dbReference type="ARBA" id="ARBA00022989"/>
    </source>
</evidence>
<evidence type="ECO:0000313" key="11">
    <source>
        <dbReference type="Proteomes" id="UP000279259"/>
    </source>
</evidence>
<keyword evidence="2" id="KW-0813">Transport</keyword>
<evidence type="ECO:0000256" key="7">
    <source>
        <dbReference type="ARBA" id="ARBA00023303"/>
    </source>
</evidence>
<comment type="caution">
    <text evidence="10">The sequence shown here is derived from an EMBL/GenBank/DDBJ whole genome shotgun (WGS) entry which is preliminary data.</text>
</comment>
<evidence type="ECO:0000256" key="3">
    <source>
        <dbReference type="ARBA" id="ARBA00022692"/>
    </source>
</evidence>
<keyword evidence="7" id="KW-0407">Ion channel</keyword>
<gene>
    <name evidence="10" type="ORF">EHS25_005686</name>
</gene>
<feature type="transmembrane region" description="Helical" evidence="8">
    <location>
        <begin position="7"/>
        <end position="27"/>
    </location>
</feature>
<dbReference type="Pfam" id="PF07885">
    <property type="entry name" value="Ion_trans_2"/>
    <property type="match status" value="1"/>
</dbReference>
<sequence>MSQLVDLVWSAVALFVFWVAGAAMFHVIEGWSFGDAVYAMVILTLTIGFRDFVPTAPVGRMVWIPYTLLAVPIVTPSQCRSSRAW</sequence>
<protein>
    <recommendedName>
        <fullName evidence="9">Potassium channel domain-containing protein</fullName>
    </recommendedName>
</protein>
<keyword evidence="5" id="KW-0406">Ion transport</keyword>
<dbReference type="Proteomes" id="UP000279259">
    <property type="component" value="Unassembled WGS sequence"/>
</dbReference>
<dbReference type="GO" id="GO:0005886">
    <property type="term" value="C:plasma membrane"/>
    <property type="evidence" value="ECO:0007669"/>
    <property type="project" value="TreeGrafter"/>
</dbReference>
<dbReference type="STRING" id="1890683.A0A427XVY5"/>
<keyword evidence="4 8" id="KW-1133">Transmembrane helix</keyword>
<evidence type="ECO:0000259" key="9">
    <source>
        <dbReference type="Pfam" id="PF07885"/>
    </source>
</evidence>
<proteinExistence type="predicted"/>
<dbReference type="PANTHER" id="PTHR11003">
    <property type="entry name" value="POTASSIUM CHANNEL, SUBFAMILY K"/>
    <property type="match status" value="1"/>
</dbReference>
<dbReference type="Gene3D" id="1.10.287.70">
    <property type="match status" value="1"/>
</dbReference>
<dbReference type="PANTHER" id="PTHR11003:SF291">
    <property type="entry name" value="IP11374P"/>
    <property type="match status" value="1"/>
</dbReference>
<reference evidence="10 11" key="1">
    <citation type="submission" date="2018-11" db="EMBL/GenBank/DDBJ databases">
        <title>Genome sequence of Saitozyma podzolica DSM 27192.</title>
        <authorList>
            <person name="Aliyu H."/>
            <person name="Gorte O."/>
            <person name="Ochsenreither K."/>
        </authorList>
    </citation>
    <scope>NUCLEOTIDE SEQUENCE [LARGE SCALE GENOMIC DNA]</scope>
    <source>
        <strain evidence="10 11">DSM 27192</strain>
    </source>
</reference>
<evidence type="ECO:0000313" key="10">
    <source>
        <dbReference type="EMBL" id="RSH82977.1"/>
    </source>
</evidence>
<dbReference type="InterPro" id="IPR003280">
    <property type="entry name" value="2pore_dom_K_chnl"/>
</dbReference>
<keyword evidence="3 8" id="KW-0812">Transmembrane</keyword>
<name>A0A427XVY5_9TREE</name>
<feature type="domain" description="Potassium channel" evidence="9">
    <location>
        <begin position="14"/>
        <end position="75"/>
    </location>
</feature>
<evidence type="ECO:0000256" key="2">
    <source>
        <dbReference type="ARBA" id="ARBA00022448"/>
    </source>
</evidence>
<dbReference type="GO" id="GO:0015271">
    <property type="term" value="F:outward rectifier potassium channel activity"/>
    <property type="evidence" value="ECO:0007669"/>
    <property type="project" value="TreeGrafter"/>
</dbReference>
<evidence type="ECO:0000256" key="6">
    <source>
        <dbReference type="ARBA" id="ARBA00023136"/>
    </source>
</evidence>
<dbReference type="GO" id="GO:0030322">
    <property type="term" value="P:stabilization of membrane potential"/>
    <property type="evidence" value="ECO:0007669"/>
    <property type="project" value="TreeGrafter"/>
</dbReference>
<accession>A0A427XVY5</accession>
<evidence type="ECO:0000256" key="8">
    <source>
        <dbReference type="SAM" id="Phobius"/>
    </source>
</evidence>
<keyword evidence="6 8" id="KW-0472">Membrane</keyword>
<organism evidence="10 11">
    <name type="scientific">Saitozyma podzolica</name>
    <dbReference type="NCBI Taxonomy" id="1890683"/>
    <lineage>
        <taxon>Eukaryota</taxon>
        <taxon>Fungi</taxon>
        <taxon>Dikarya</taxon>
        <taxon>Basidiomycota</taxon>
        <taxon>Agaricomycotina</taxon>
        <taxon>Tremellomycetes</taxon>
        <taxon>Tremellales</taxon>
        <taxon>Trimorphomycetaceae</taxon>
        <taxon>Saitozyma</taxon>
    </lineage>
</organism>
<dbReference type="GO" id="GO:0022841">
    <property type="term" value="F:potassium ion leak channel activity"/>
    <property type="evidence" value="ECO:0007669"/>
    <property type="project" value="TreeGrafter"/>
</dbReference>
<dbReference type="AlphaFoldDB" id="A0A427XVY5"/>
<dbReference type="SUPFAM" id="SSF81324">
    <property type="entry name" value="Voltage-gated potassium channels"/>
    <property type="match status" value="1"/>
</dbReference>